<keyword evidence="11" id="KW-1185">Reference proteome</keyword>
<dbReference type="SMART" id="SM00448">
    <property type="entry name" value="REC"/>
    <property type="match status" value="1"/>
</dbReference>
<keyword evidence="10" id="KW-0067">ATP-binding</keyword>
<dbReference type="InterPro" id="IPR000014">
    <property type="entry name" value="PAS"/>
</dbReference>
<dbReference type="SUPFAM" id="SSF47384">
    <property type="entry name" value="Homodimeric domain of signal transducing histidine kinase"/>
    <property type="match status" value="1"/>
</dbReference>
<feature type="domain" description="PAS" evidence="9">
    <location>
        <begin position="343"/>
        <end position="385"/>
    </location>
</feature>
<dbReference type="InterPro" id="IPR011006">
    <property type="entry name" value="CheY-like_superfamily"/>
</dbReference>
<evidence type="ECO:0000256" key="5">
    <source>
        <dbReference type="ARBA" id="ARBA00022777"/>
    </source>
</evidence>
<dbReference type="Gene3D" id="3.30.565.10">
    <property type="entry name" value="Histidine kinase-like ATPase, C-terminal domain"/>
    <property type="match status" value="1"/>
</dbReference>
<dbReference type="KEGG" id="mlil:QLS71_018115"/>
<evidence type="ECO:0000259" key="8">
    <source>
        <dbReference type="PROSITE" id="PS50110"/>
    </source>
</evidence>
<dbReference type="AlphaFoldDB" id="A0AAU7EDH8"/>
<dbReference type="Proteomes" id="UP001224325">
    <property type="component" value="Chromosome"/>
</dbReference>
<evidence type="ECO:0000259" key="9">
    <source>
        <dbReference type="PROSITE" id="PS50112"/>
    </source>
</evidence>
<keyword evidence="5" id="KW-0418">Kinase</keyword>
<keyword evidence="10" id="KW-0547">Nucleotide-binding</keyword>
<dbReference type="InterPro" id="IPR029016">
    <property type="entry name" value="GAF-like_dom_sf"/>
</dbReference>
<dbReference type="PRINTS" id="PR00344">
    <property type="entry name" value="BCTRLSENSOR"/>
</dbReference>
<dbReference type="SUPFAM" id="SSF55785">
    <property type="entry name" value="PYP-like sensor domain (PAS domain)"/>
    <property type="match status" value="1"/>
</dbReference>
<dbReference type="GO" id="GO:0000155">
    <property type="term" value="F:phosphorelay sensor kinase activity"/>
    <property type="evidence" value="ECO:0007669"/>
    <property type="project" value="InterPro"/>
</dbReference>
<dbReference type="Pfam" id="PF02518">
    <property type="entry name" value="HATPase_c"/>
    <property type="match status" value="1"/>
</dbReference>
<dbReference type="PROSITE" id="PS50112">
    <property type="entry name" value="PAS"/>
    <property type="match status" value="1"/>
</dbReference>
<keyword evidence="4" id="KW-0808">Transferase</keyword>
<dbReference type="InterPro" id="IPR005467">
    <property type="entry name" value="His_kinase_dom"/>
</dbReference>
<dbReference type="NCBIfam" id="TIGR00229">
    <property type="entry name" value="sensory_box"/>
    <property type="match status" value="1"/>
</dbReference>
<dbReference type="SMART" id="SM00065">
    <property type="entry name" value="GAF"/>
    <property type="match status" value="1"/>
</dbReference>
<protein>
    <recommendedName>
        <fullName evidence="2">histidine kinase</fullName>
        <ecNumber evidence="2">2.7.13.3</ecNumber>
    </recommendedName>
</protein>
<dbReference type="Gene3D" id="3.40.50.2300">
    <property type="match status" value="1"/>
</dbReference>
<dbReference type="FunFam" id="3.30.565.10:FF:000006">
    <property type="entry name" value="Sensor histidine kinase WalK"/>
    <property type="match status" value="1"/>
</dbReference>
<dbReference type="CDD" id="cd00082">
    <property type="entry name" value="HisKA"/>
    <property type="match status" value="1"/>
</dbReference>
<dbReference type="Pfam" id="PF00512">
    <property type="entry name" value="HisKA"/>
    <property type="match status" value="1"/>
</dbReference>
<dbReference type="InterPro" id="IPR001789">
    <property type="entry name" value="Sig_transdc_resp-reg_receiver"/>
</dbReference>
<dbReference type="PROSITE" id="PS50109">
    <property type="entry name" value="HIS_KIN"/>
    <property type="match status" value="1"/>
</dbReference>
<evidence type="ECO:0000256" key="1">
    <source>
        <dbReference type="ARBA" id="ARBA00000085"/>
    </source>
</evidence>
<gene>
    <name evidence="10" type="ORF">QLS71_018115</name>
</gene>
<dbReference type="InterPro" id="IPR003018">
    <property type="entry name" value="GAF"/>
</dbReference>
<name>A0AAU7EDH8_9FLAO</name>
<evidence type="ECO:0000259" key="7">
    <source>
        <dbReference type="PROSITE" id="PS50109"/>
    </source>
</evidence>
<dbReference type="SMART" id="SM00388">
    <property type="entry name" value="HisKA"/>
    <property type="match status" value="1"/>
</dbReference>
<dbReference type="SMART" id="SM00091">
    <property type="entry name" value="PAS"/>
    <property type="match status" value="1"/>
</dbReference>
<dbReference type="InterPro" id="IPR003661">
    <property type="entry name" value="HisK_dim/P_dom"/>
</dbReference>
<dbReference type="EC" id="2.7.13.3" evidence="2"/>
<feature type="domain" description="Response regulatory" evidence="8">
    <location>
        <begin position="3"/>
        <end position="120"/>
    </location>
</feature>
<evidence type="ECO:0000256" key="6">
    <source>
        <dbReference type="PROSITE-ProRule" id="PRU00169"/>
    </source>
</evidence>
<sequence>MKTILIVDDNVENLYLLRIILEEAGYSVIEAKNGKEGLVKLHHSKTDMIISDILMPVMDGYVFCQNCKKEKLFRKIPFIFYTSTYTEQTDEEFALKLGSAKFIRKSSIDHVKLISIINDIFEKTQTKKASVKRVRINDEEVLKLYSERLINKLEEKTVKLNNEILERKKVEQILINEIQVMDLINLNTPLNKILEHIILNFEATHPGYFGSVNLVHSDGDYLEPVSAPNMPKAYISALSKIPINDYVGSCGTAAFLKKAVIVSNISSDPLWEDYKQVASKYNLNSCWSIPILTKKNMVLGTFAIYSHIIQTPSLDDIKDLSFAVNLANIAIEKKNIINEIKKRDESYKSLFEQASDAIITFTFDGEIHSFNQSASDTLGYTRVEFEKLHIKDIIVGKLLESKKNYEKIQKGIGVIVYRQLIRKDGTLIDAEISTKRQTDGKILGIVRDITERKKIEIILEEKNQELIKKNEELDRFVYSASHDLRAPLTSLRGLINLTEPSLNPDQEEQKLQLQMMSKTIDKMDIFIGDILDYSRNSKTEVSKEKIDFNKSIESIWENLKYVDVNEHHKISVKINQLVPFFSDKKRIAIILNNIISNAIKYSDKNKDKNYINITVNSDSKEAKIIIEDNGVGIDNKHLDRIFNMFYRATKLSKGSGMGLYIVKETINKLKGCVTVESQLNEGSKFTISLPNYN</sequence>
<dbReference type="InterPro" id="IPR036890">
    <property type="entry name" value="HATPase_C_sf"/>
</dbReference>
<evidence type="ECO:0000313" key="10">
    <source>
        <dbReference type="EMBL" id="XBL14217.1"/>
    </source>
</evidence>
<dbReference type="Pfam" id="PF01590">
    <property type="entry name" value="GAF"/>
    <property type="match status" value="1"/>
</dbReference>
<dbReference type="CDD" id="cd00130">
    <property type="entry name" value="PAS"/>
    <property type="match status" value="1"/>
</dbReference>
<reference evidence="10" key="1">
    <citation type="submission" date="2024-04" db="EMBL/GenBank/DDBJ databases">
        <title>Mariniflexile litorale, isolated from the shallow sediments of the Sea of Japan.</title>
        <authorList>
            <person name="Romanenko L."/>
            <person name="Isaeva M."/>
        </authorList>
    </citation>
    <scope>NUCLEOTIDE SEQUENCE [LARGE SCALE GENOMIC DNA]</scope>
    <source>
        <strain evidence="10">KMM 9835</strain>
    </source>
</reference>
<evidence type="ECO:0000313" key="11">
    <source>
        <dbReference type="Proteomes" id="UP001224325"/>
    </source>
</evidence>
<dbReference type="InterPro" id="IPR003594">
    <property type="entry name" value="HATPase_dom"/>
</dbReference>
<dbReference type="InterPro" id="IPR036097">
    <property type="entry name" value="HisK_dim/P_sf"/>
</dbReference>
<feature type="modified residue" description="4-aspartylphosphate" evidence="6">
    <location>
        <position position="52"/>
    </location>
</feature>
<comment type="catalytic activity">
    <reaction evidence="1">
        <text>ATP + protein L-histidine = ADP + protein N-phospho-L-histidine.</text>
        <dbReference type="EC" id="2.7.13.3"/>
    </reaction>
</comment>
<dbReference type="Gene3D" id="1.10.287.130">
    <property type="match status" value="1"/>
</dbReference>
<dbReference type="CDD" id="cd00075">
    <property type="entry name" value="HATPase"/>
    <property type="match status" value="1"/>
</dbReference>
<evidence type="ECO:0000256" key="4">
    <source>
        <dbReference type="ARBA" id="ARBA00022679"/>
    </source>
</evidence>
<accession>A0AAU7EDH8</accession>
<dbReference type="SUPFAM" id="SSF52172">
    <property type="entry name" value="CheY-like"/>
    <property type="match status" value="1"/>
</dbReference>
<evidence type="ECO:0000256" key="2">
    <source>
        <dbReference type="ARBA" id="ARBA00012438"/>
    </source>
</evidence>
<dbReference type="Pfam" id="PF00072">
    <property type="entry name" value="Response_reg"/>
    <property type="match status" value="1"/>
</dbReference>
<dbReference type="GO" id="GO:0005524">
    <property type="term" value="F:ATP binding"/>
    <property type="evidence" value="ECO:0007669"/>
    <property type="project" value="UniProtKB-KW"/>
</dbReference>
<dbReference type="InterPro" id="IPR035965">
    <property type="entry name" value="PAS-like_dom_sf"/>
</dbReference>
<feature type="domain" description="Histidine kinase" evidence="7">
    <location>
        <begin position="479"/>
        <end position="693"/>
    </location>
</feature>
<dbReference type="EMBL" id="CP155618">
    <property type="protein sequence ID" value="XBL14217.1"/>
    <property type="molecule type" value="Genomic_DNA"/>
</dbReference>
<dbReference type="Pfam" id="PF13426">
    <property type="entry name" value="PAS_9"/>
    <property type="match status" value="1"/>
</dbReference>
<dbReference type="PANTHER" id="PTHR43547:SF2">
    <property type="entry name" value="HYBRID SIGNAL TRANSDUCTION HISTIDINE KINASE C"/>
    <property type="match status" value="1"/>
</dbReference>
<dbReference type="SMART" id="SM00387">
    <property type="entry name" value="HATPase_c"/>
    <property type="match status" value="1"/>
</dbReference>
<dbReference type="Gene3D" id="3.30.450.20">
    <property type="entry name" value="PAS domain"/>
    <property type="match status" value="1"/>
</dbReference>
<evidence type="ECO:0000256" key="3">
    <source>
        <dbReference type="ARBA" id="ARBA00022553"/>
    </source>
</evidence>
<dbReference type="SUPFAM" id="SSF55874">
    <property type="entry name" value="ATPase domain of HSP90 chaperone/DNA topoisomerase II/histidine kinase"/>
    <property type="match status" value="1"/>
</dbReference>
<dbReference type="RefSeq" id="WP_308993612.1">
    <property type="nucleotide sequence ID" value="NZ_CP155618.1"/>
</dbReference>
<dbReference type="SUPFAM" id="SSF55781">
    <property type="entry name" value="GAF domain-like"/>
    <property type="match status" value="1"/>
</dbReference>
<organism evidence="10 11">
    <name type="scientific">Mariniflexile litorale</name>
    <dbReference type="NCBI Taxonomy" id="3045158"/>
    <lineage>
        <taxon>Bacteria</taxon>
        <taxon>Pseudomonadati</taxon>
        <taxon>Bacteroidota</taxon>
        <taxon>Flavobacteriia</taxon>
        <taxon>Flavobacteriales</taxon>
        <taxon>Flavobacteriaceae</taxon>
        <taxon>Mariniflexile</taxon>
    </lineage>
</organism>
<proteinExistence type="predicted"/>
<dbReference type="PANTHER" id="PTHR43547">
    <property type="entry name" value="TWO-COMPONENT HISTIDINE KINASE"/>
    <property type="match status" value="1"/>
</dbReference>
<dbReference type="PROSITE" id="PS50110">
    <property type="entry name" value="RESPONSE_REGULATORY"/>
    <property type="match status" value="1"/>
</dbReference>
<dbReference type="InterPro" id="IPR004358">
    <property type="entry name" value="Sig_transdc_His_kin-like_C"/>
</dbReference>
<dbReference type="Gene3D" id="3.30.450.40">
    <property type="match status" value="1"/>
</dbReference>
<keyword evidence="3 6" id="KW-0597">Phosphoprotein</keyword>